<name>A0A8S1Y4S2_9CILI</name>
<accession>A0A8S1Y4S2</accession>
<dbReference type="AlphaFoldDB" id="A0A8S1Y4S2"/>
<sequence>MMHIFITGDIQKSIVDLCQAFETNHIKDINQIFIIILQFNLSILMYLTKQSNQLLVLWNYKNINCLYK</sequence>
<organism evidence="1 2">
    <name type="scientific">Paramecium pentaurelia</name>
    <dbReference type="NCBI Taxonomy" id="43138"/>
    <lineage>
        <taxon>Eukaryota</taxon>
        <taxon>Sar</taxon>
        <taxon>Alveolata</taxon>
        <taxon>Ciliophora</taxon>
        <taxon>Intramacronucleata</taxon>
        <taxon>Oligohymenophorea</taxon>
        <taxon>Peniculida</taxon>
        <taxon>Parameciidae</taxon>
        <taxon>Paramecium</taxon>
    </lineage>
</organism>
<comment type="caution">
    <text evidence="1">The sequence shown here is derived from an EMBL/GenBank/DDBJ whole genome shotgun (WGS) entry which is preliminary data.</text>
</comment>
<proteinExistence type="predicted"/>
<protein>
    <submittedName>
        <fullName evidence="1">Uncharacterized protein</fullName>
    </submittedName>
</protein>
<gene>
    <name evidence="1" type="ORF">PPENT_87.1.T1520044</name>
</gene>
<keyword evidence="2" id="KW-1185">Reference proteome</keyword>
<evidence type="ECO:0000313" key="2">
    <source>
        <dbReference type="Proteomes" id="UP000689195"/>
    </source>
</evidence>
<reference evidence="1" key="1">
    <citation type="submission" date="2021-01" db="EMBL/GenBank/DDBJ databases">
        <authorList>
            <consortium name="Genoscope - CEA"/>
            <person name="William W."/>
        </authorList>
    </citation>
    <scope>NUCLEOTIDE SEQUENCE</scope>
</reference>
<dbReference type="EMBL" id="CAJJDO010000152">
    <property type="protein sequence ID" value="CAD8208809.1"/>
    <property type="molecule type" value="Genomic_DNA"/>
</dbReference>
<evidence type="ECO:0000313" key="1">
    <source>
        <dbReference type="EMBL" id="CAD8208809.1"/>
    </source>
</evidence>
<dbReference type="Proteomes" id="UP000689195">
    <property type="component" value="Unassembled WGS sequence"/>
</dbReference>